<proteinExistence type="predicted"/>
<dbReference type="Proteomes" id="UP000011083">
    <property type="component" value="Unassembled WGS sequence"/>
</dbReference>
<dbReference type="GO" id="GO:0009235">
    <property type="term" value="P:cobalamin metabolic process"/>
    <property type="evidence" value="ECO:0007669"/>
    <property type="project" value="InterPro"/>
</dbReference>
<keyword evidence="2" id="KW-1185">Reference proteome</keyword>
<gene>
    <name evidence="1" type="ORF">ACA1_204590</name>
</gene>
<dbReference type="STRING" id="1257118.L8GW99"/>
<protein>
    <submittedName>
        <fullName evidence="1">Protein c2orf25, mitochondrial, putative</fullName>
    </submittedName>
</protein>
<name>L8GW99_ACACF</name>
<dbReference type="AlphaFoldDB" id="L8GW99"/>
<evidence type="ECO:0000313" key="1">
    <source>
        <dbReference type="EMBL" id="ELR16371.1"/>
    </source>
</evidence>
<dbReference type="OMA" id="FMRFGCD"/>
<dbReference type="Pfam" id="PF10229">
    <property type="entry name" value="MMADHC"/>
    <property type="match status" value="1"/>
</dbReference>
<dbReference type="VEuPathDB" id="AmoebaDB:ACA1_204590"/>
<dbReference type="KEGG" id="acan:ACA1_204590"/>
<dbReference type="OrthoDB" id="10263782at2759"/>
<organism evidence="1 2">
    <name type="scientific">Acanthamoeba castellanii (strain ATCC 30010 / Neff)</name>
    <dbReference type="NCBI Taxonomy" id="1257118"/>
    <lineage>
        <taxon>Eukaryota</taxon>
        <taxon>Amoebozoa</taxon>
        <taxon>Discosea</taxon>
        <taxon>Longamoebia</taxon>
        <taxon>Centramoebida</taxon>
        <taxon>Acanthamoebidae</taxon>
        <taxon>Acanthamoeba</taxon>
    </lineage>
</organism>
<evidence type="ECO:0000313" key="2">
    <source>
        <dbReference type="Proteomes" id="UP000011083"/>
    </source>
</evidence>
<dbReference type="GeneID" id="14916948"/>
<dbReference type="EMBL" id="KB008001">
    <property type="protein sequence ID" value="ELR16371.1"/>
    <property type="molecule type" value="Genomic_DNA"/>
</dbReference>
<reference evidence="1 2" key="1">
    <citation type="journal article" date="2013" name="Genome Biol.">
        <title>Genome of Acanthamoeba castellanii highlights extensive lateral gene transfer and early evolution of tyrosine kinase signaling.</title>
        <authorList>
            <person name="Clarke M."/>
            <person name="Lohan A.J."/>
            <person name="Liu B."/>
            <person name="Lagkouvardos I."/>
            <person name="Roy S."/>
            <person name="Zafar N."/>
            <person name="Bertelli C."/>
            <person name="Schilde C."/>
            <person name="Kianianmomeni A."/>
            <person name="Burglin T.R."/>
            <person name="Frech C."/>
            <person name="Turcotte B."/>
            <person name="Kopec K.O."/>
            <person name="Synnott J.M."/>
            <person name="Choo C."/>
            <person name="Paponov I."/>
            <person name="Finkler A."/>
            <person name="Soon Heng Tan C."/>
            <person name="Hutchins A.P."/>
            <person name="Weinmeier T."/>
            <person name="Rattei T."/>
            <person name="Chu J.S."/>
            <person name="Gimenez G."/>
            <person name="Irimia M."/>
            <person name="Rigden D.J."/>
            <person name="Fitzpatrick D.A."/>
            <person name="Lorenzo-Morales J."/>
            <person name="Bateman A."/>
            <person name="Chiu C.H."/>
            <person name="Tang P."/>
            <person name="Hegemann P."/>
            <person name="Fromm H."/>
            <person name="Raoult D."/>
            <person name="Greub G."/>
            <person name="Miranda-Saavedra D."/>
            <person name="Chen N."/>
            <person name="Nash P."/>
            <person name="Ginger M.L."/>
            <person name="Horn M."/>
            <person name="Schaap P."/>
            <person name="Caler L."/>
            <person name="Loftus B."/>
        </authorList>
    </citation>
    <scope>NUCLEOTIDE SEQUENCE [LARGE SCALE GENOMIC DNA]</scope>
    <source>
        <strain evidence="1 2">Neff</strain>
    </source>
</reference>
<dbReference type="PANTHER" id="PTHR13192">
    <property type="entry name" value="MY011 PROTEIN"/>
    <property type="match status" value="1"/>
</dbReference>
<accession>L8GW99</accession>
<dbReference type="InterPro" id="IPR019362">
    <property type="entry name" value="MMADHC"/>
</dbReference>
<dbReference type="RefSeq" id="XP_004338384.1">
    <property type="nucleotide sequence ID" value="XM_004338336.1"/>
</dbReference>
<sequence>MEAGAADGENRPTWPAQLEFKLGSRKKAHFVAGPVRIKVGSNDDDEGELEYTVHTCPARLVPEMKRIFPESAEQIVASCGKVYVVITFQPSRTDLIDWSDEAAQDKDLLLENFVAWGRNVCEQLRRDGHWADLSDPCSGHPVIGDRGGLTYCDTSGIELLLPYDRIQVGSCEVVSHPQWRTAVYPATLFTSAPYELLQAALLAHSHLITTAAAPICAEDA</sequence>
<dbReference type="PANTHER" id="PTHR13192:SF3">
    <property type="entry name" value="COBALAMIN TRAFFICKING PROTEIN CBLD"/>
    <property type="match status" value="1"/>
</dbReference>